<organism evidence="3 4">
    <name type="scientific">Lophium mytilinum</name>
    <dbReference type="NCBI Taxonomy" id="390894"/>
    <lineage>
        <taxon>Eukaryota</taxon>
        <taxon>Fungi</taxon>
        <taxon>Dikarya</taxon>
        <taxon>Ascomycota</taxon>
        <taxon>Pezizomycotina</taxon>
        <taxon>Dothideomycetes</taxon>
        <taxon>Pleosporomycetidae</taxon>
        <taxon>Mytilinidiales</taxon>
        <taxon>Mytilinidiaceae</taxon>
        <taxon>Lophium</taxon>
    </lineage>
</organism>
<dbReference type="OrthoDB" id="408631at2759"/>
<feature type="domain" description="Alpha/beta hydrolase fold-3" evidence="2">
    <location>
        <begin position="100"/>
        <end position="310"/>
    </location>
</feature>
<keyword evidence="4" id="KW-1185">Reference proteome</keyword>
<dbReference type="InterPro" id="IPR013094">
    <property type="entry name" value="AB_hydrolase_3"/>
</dbReference>
<proteinExistence type="predicted"/>
<dbReference type="Proteomes" id="UP000799750">
    <property type="component" value="Unassembled WGS sequence"/>
</dbReference>
<protein>
    <submittedName>
        <fullName evidence="3">Alpha/beta-hydrolase</fullName>
    </submittedName>
</protein>
<accession>A0A6A6QM93</accession>
<dbReference type="InterPro" id="IPR050300">
    <property type="entry name" value="GDXG_lipolytic_enzyme"/>
</dbReference>
<dbReference type="InterPro" id="IPR029058">
    <property type="entry name" value="AB_hydrolase_fold"/>
</dbReference>
<evidence type="ECO:0000313" key="3">
    <source>
        <dbReference type="EMBL" id="KAF2493501.1"/>
    </source>
</evidence>
<evidence type="ECO:0000259" key="2">
    <source>
        <dbReference type="Pfam" id="PF07859"/>
    </source>
</evidence>
<reference evidence="3" key="1">
    <citation type="journal article" date="2020" name="Stud. Mycol.">
        <title>101 Dothideomycetes genomes: a test case for predicting lifestyles and emergence of pathogens.</title>
        <authorList>
            <person name="Haridas S."/>
            <person name="Albert R."/>
            <person name="Binder M."/>
            <person name="Bloem J."/>
            <person name="Labutti K."/>
            <person name="Salamov A."/>
            <person name="Andreopoulos B."/>
            <person name="Baker S."/>
            <person name="Barry K."/>
            <person name="Bills G."/>
            <person name="Bluhm B."/>
            <person name="Cannon C."/>
            <person name="Castanera R."/>
            <person name="Culley D."/>
            <person name="Daum C."/>
            <person name="Ezra D."/>
            <person name="Gonzalez J."/>
            <person name="Henrissat B."/>
            <person name="Kuo A."/>
            <person name="Liang C."/>
            <person name="Lipzen A."/>
            <person name="Lutzoni F."/>
            <person name="Magnuson J."/>
            <person name="Mondo S."/>
            <person name="Nolan M."/>
            <person name="Ohm R."/>
            <person name="Pangilinan J."/>
            <person name="Park H.-J."/>
            <person name="Ramirez L."/>
            <person name="Alfaro M."/>
            <person name="Sun H."/>
            <person name="Tritt A."/>
            <person name="Yoshinaga Y."/>
            <person name="Zwiers L.-H."/>
            <person name="Turgeon B."/>
            <person name="Goodwin S."/>
            <person name="Spatafora J."/>
            <person name="Crous P."/>
            <person name="Grigoriev I."/>
        </authorList>
    </citation>
    <scope>NUCLEOTIDE SEQUENCE</scope>
    <source>
        <strain evidence="3">CBS 269.34</strain>
    </source>
</reference>
<keyword evidence="1 3" id="KW-0378">Hydrolase</keyword>
<dbReference type="Gene3D" id="3.40.50.1820">
    <property type="entry name" value="alpha/beta hydrolase"/>
    <property type="match status" value="1"/>
</dbReference>
<dbReference type="PANTHER" id="PTHR48081:SF8">
    <property type="entry name" value="ALPHA_BETA HYDROLASE FOLD-3 DOMAIN-CONTAINING PROTEIN-RELATED"/>
    <property type="match status" value="1"/>
</dbReference>
<dbReference type="AlphaFoldDB" id="A0A6A6QM93"/>
<dbReference type="PANTHER" id="PTHR48081">
    <property type="entry name" value="AB HYDROLASE SUPERFAMILY PROTEIN C4A8.06C"/>
    <property type="match status" value="1"/>
</dbReference>
<sequence>MSSPSDLTLEQSKFKESNIPVETTKINSMLEAIGRKGPHWHEVGPEKYQQMREAGESPLPPPIYLPEAQEATIPSRDPGRTIPLRVYKPDDGRPSRGIFLHFHGGGFVLGNHQCQDLTLKLYANSCHLTAISAGYRHAPSVPYPGPIHDCIDAAEYLVDHAIADYGVPLLFMGGESAGGCAAVLSAFHLIRSRPAHKLAGLVLPFGWFDMSLSLPSIATSTTVPPRVINLAEMEKFRDAYLPGMGEGEMRGAKVSPLFADFSIGELPPALLLVGSEDPLVDDTLLMGVKWMAAGAEAVVRVWPGCPHGFTVFPGFKPAAEAAEMVVGFLKEKLETLKGV</sequence>
<dbReference type="SUPFAM" id="SSF53474">
    <property type="entry name" value="alpha/beta-Hydrolases"/>
    <property type="match status" value="1"/>
</dbReference>
<gene>
    <name evidence="3" type="ORF">BU16DRAFT_464917</name>
</gene>
<evidence type="ECO:0000313" key="4">
    <source>
        <dbReference type="Proteomes" id="UP000799750"/>
    </source>
</evidence>
<dbReference type="Pfam" id="PF07859">
    <property type="entry name" value="Abhydrolase_3"/>
    <property type="match status" value="1"/>
</dbReference>
<dbReference type="GO" id="GO:0016787">
    <property type="term" value="F:hydrolase activity"/>
    <property type="evidence" value="ECO:0007669"/>
    <property type="project" value="UniProtKB-KW"/>
</dbReference>
<name>A0A6A6QM93_9PEZI</name>
<dbReference type="EMBL" id="MU004192">
    <property type="protein sequence ID" value="KAF2493501.1"/>
    <property type="molecule type" value="Genomic_DNA"/>
</dbReference>
<evidence type="ECO:0000256" key="1">
    <source>
        <dbReference type="ARBA" id="ARBA00022801"/>
    </source>
</evidence>